<dbReference type="EMBL" id="GG662247">
    <property type="protein sequence ID" value="EAS07078.2"/>
    <property type="molecule type" value="Genomic_DNA"/>
</dbReference>
<evidence type="ECO:0000313" key="2">
    <source>
        <dbReference type="Proteomes" id="UP000009168"/>
    </source>
</evidence>
<organism evidence="1 2">
    <name type="scientific">Tetrahymena thermophila (strain SB210)</name>
    <dbReference type="NCBI Taxonomy" id="312017"/>
    <lineage>
        <taxon>Eukaryota</taxon>
        <taxon>Sar</taxon>
        <taxon>Alveolata</taxon>
        <taxon>Ciliophora</taxon>
        <taxon>Intramacronucleata</taxon>
        <taxon>Oligohymenophorea</taxon>
        <taxon>Hymenostomatida</taxon>
        <taxon>Tetrahymenina</taxon>
        <taxon>Tetrahymenidae</taxon>
        <taxon>Tetrahymena</taxon>
    </lineage>
</organism>
<dbReference type="GeneID" id="7824727"/>
<protein>
    <submittedName>
        <fullName evidence="1">Uncharacterized protein</fullName>
    </submittedName>
</protein>
<dbReference type="InParanoid" id="I7M4H9"/>
<dbReference type="AlphaFoldDB" id="I7M4H9"/>
<gene>
    <name evidence="1" type="ORF">TTHERM_00681850</name>
</gene>
<dbReference type="RefSeq" id="XP_001027320.2">
    <property type="nucleotide sequence ID" value="XM_001027320.2"/>
</dbReference>
<evidence type="ECO:0000313" key="1">
    <source>
        <dbReference type="EMBL" id="EAS07078.2"/>
    </source>
</evidence>
<accession>I7M4H9</accession>
<keyword evidence="2" id="KW-1185">Reference proteome</keyword>
<dbReference type="KEGG" id="tet:TTHERM_00681850"/>
<dbReference type="Proteomes" id="UP000009168">
    <property type="component" value="Unassembled WGS sequence"/>
</dbReference>
<name>I7M4H9_TETTS</name>
<sequence>MINFPNERFITENTVVLDQKSILDAFYSNVPLQKRKLFKFSAQRPKESSYRYINCNKEKDGSHQTCMLSQVQLISSFMDQNEPFSIFNQLRYSSTQQRNNSQEEPHIFLLGKRRFNSCQLQFDVNDECKIENGFGQNIQKNVIKKKKFLCGGSYKKTNYDSSSSFEQQSKCQTKAAAISTEEKEYSKLLKKFKVETKLEYKTEYLANELYQNDLQDQLTQIQRHTNSGLNKKNDLVLREVKINKQHQITEADAAQNDFTRMLIKLEDGRILEQVIHNKKELPEVSYWDNKELVLNIYQAQQSLNSFIQTKSRINSLSEHLQKLNDCIILTSSASVGNQIDKFFSTLNQSSTFFASTYQPSSAVHQNKIYQSSKKKFEIQKSPSPFLEIDSLIDVKQSNKYHEQQNSKNINTDDSLSLSEISNFQSDGLSSFKENLCEVSKYCSSLFKFQIKDSSLLKQFKFSKQKKTLAQQNERIEEESIEQDEGIQQSKTGEQIINQSHESSNKKQSIQILYESNNSKLKRYGKYHNLNKLFMYNVLNMYTNSNLYNFGVPESISNILQLVIQRLKISAKKYSNVNQKLPFNYFSHSHYNVLFLQLSQCNIKELKQQQEIVQLYKYCYSIDLIDDVIPHQLSYINLIKAYFFQIFIKCINYEDIQTEKAQKQDSRDLYTLKVVRGIRKLASGQIIKRF</sequence>
<reference evidence="2" key="1">
    <citation type="journal article" date="2006" name="PLoS Biol.">
        <title>Macronuclear genome sequence of the ciliate Tetrahymena thermophila, a model eukaryote.</title>
        <authorList>
            <person name="Eisen J.A."/>
            <person name="Coyne R.S."/>
            <person name="Wu M."/>
            <person name="Wu D."/>
            <person name="Thiagarajan M."/>
            <person name="Wortman J.R."/>
            <person name="Badger J.H."/>
            <person name="Ren Q."/>
            <person name="Amedeo P."/>
            <person name="Jones K.M."/>
            <person name="Tallon L.J."/>
            <person name="Delcher A.L."/>
            <person name="Salzberg S.L."/>
            <person name="Silva J.C."/>
            <person name="Haas B.J."/>
            <person name="Majoros W.H."/>
            <person name="Farzad M."/>
            <person name="Carlton J.M."/>
            <person name="Smith R.K. Jr."/>
            <person name="Garg J."/>
            <person name="Pearlman R.E."/>
            <person name="Karrer K.M."/>
            <person name="Sun L."/>
            <person name="Manning G."/>
            <person name="Elde N.C."/>
            <person name="Turkewitz A.P."/>
            <person name="Asai D.J."/>
            <person name="Wilkes D.E."/>
            <person name="Wang Y."/>
            <person name="Cai H."/>
            <person name="Collins K."/>
            <person name="Stewart B.A."/>
            <person name="Lee S.R."/>
            <person name="Wilamowska K."/>
            <person name="Weinberg Z."/>
            <person name="Ruzzo W.L."/>
            <person name="Wloga D."/>
            <person name="Gaertig J."/>
            <person name="Frankel J."/>
            <person name="Tsao C.-C."/>
            <person name="Gorovsky M.A."/>
            <person name="Keeling P.J."/>
            <person name="Waller R.F."/>
            <person name="Patron N.J."/>
            <person name="Cherry J.M."/>
            <person name="Stover N.A."/>
            <person name="Krieger C.J."/>
            <person name="del Toro C."/>
            <person name="Ryder H.F."/>
            <person name="Williamson S.C."/>
            <person name="Barbeau R.A."/>
            <person name="Hamilton E.P."/>
            <person name="Orias E."/>
        </authorList>
    </citation>
    <scope>NUCLEOTIDE SEQUENCE [LARGE SCALE GENOMIC DNA]</scope>
    <source>
        <strain evidence="2">SB210</strain>
    </source>
</reference>
<proteinExistence type="predicted"/>